<keyword evidence="2" id="KW-0479">Metal-binding</keyword>
<feature type="compositionally biased region" description="Polar residues" evidence="9">
    <location>
        <begin position="764"/>
        <end position="778"/>
    </location>
</feature>
<feature type="compositionally biased region" description="Low complexity" evidence="9">
    <location>
        <begin position="200"/>
        <end position="227"/>
    </location>
</feature>
<keyword evidence="4" id="KW-0862">Zinc</keyword>
<evidence type="ECO:0000256" key="5">
    <source>
        <dbReference type="ARBA" id="ARBA00023015"/>
    </source>
</evidence>
<feature type="domain" description="GATA-type" evidence="10">
    <location>
        <begin position="362"/>
        <end position="415"/>
    </location>
</feature>
<sequence>MSLAEASASTADKESLIAPISSTAAPDSQDHPRSAPGTPSTPSPASAPPASPSSYHPPASISSTDATRSSPQPLPPTSDNTSGSIPTSNALASSLKSRISSSASLSSLSSTTPTSIISPKPYTAYDHSTAAASSASLSAATSSLLMLSGSKGVHSDASNHTAKNVHIKSEDVESTRVRPRSPENHNTHLYASQSRSSWEHQQQPQHYSQHHQNNQQHSTQHQWWQSSRGSEDEEMGHSGPDQSRQHEKENHDGQSHRSHPYHNSHHLGSYHQHQQREREDTDEDMTDISTGAGLKVPRARKRLASPNSPRSTPGRDTATPVEYSMTPSPRLPPRTSGSPGASSSSRSRKNSIGGAKKEHKVGVTATSCANCGTTTTPLWRRAGNGQTICNACGLYFKARNLTRPTWLKRNTGAKKGDVTGDEADEADGRGGAKGSGAESGAPSTTPEIADEGPEPDKPAHTATTAGAAPGMPGHVHDSECAGSCPGDGNCNGAGGAESCAGCPSYNQHQASRQHLVCANCRTTTTPLWRRDSSGNTICNACGLYFKLHNVHRPVTMKRAVIKRRKRVNLLANSPPLVATVPETQKSEQDSQAPAQGQGAQQQSTPKPLQRPPKTKQPKTTSEPSAPPTASDLEPNDNDPQEQKQGRAATKRRKVQSSIAPRGVPAIEDFIQPNRSANGQTEWLRQDPGVAEAHRSVSPIENIGRGQSDEHGHHYSHSSSYSQVPPLSRPQEQNGSSHDQSSQQRPSSSSPGHSQQPSRYLYNVHQGNGQYQSSQSMTMSRYPMHSLPPPPPSRSQRQSPPHSSHSPHHGQHLPPPPQQHPQHHQHSQNHYQHEQHHPDDITMQGYQGLHGPRSGHMDDSMHSSQYSAPSSGWNHRLPGYATVSSNTFSTRLSSIGIVHSSGPSPNSPPGYPRQEPTSPYAHSQSMRPLGLDSYGSSSSGTSGGRDGRSGYGSSYHHGLSSILNPMRGNNSRESDNEDGSAHLPPISMPSSNTQHQLLPRASEILHQRQESSGPHHSHHYSSYSQQQQQQQQQQPPRHSSPPPPPTSSAAAPSGGLPNTEVLQQTREDLQREVSHLSMLLGRAAAVLNGLDQALGPNNASGGAGGEADAKTNPLAALAALGALPTDVKTSSALASLMALSASGDERGAPGNGGGAVSITATAGSVVSSGSASGPPLSSAGSGPSPRDTYGHTNASIPPPPPLSNHHTHMSYPLPRRE</sequence>
<gene>
    <name evidence="11" type="primary">CIR1_3</name>
    <name evidence="11" type="ORF">KI688_010244</name>
</gene>
<feature type="region of interest" description="Disordered" evidence="9">
    <location>
        <begin position="410"/>
        <end position="478"/>
    </location>
</feature>
<feature type="compositionally biased region" description="Low complexity" evidence="9">
    <location>
        <begin position="929"/>
        <end position="939"/>
    </location>
</feature>
<dbReference type="PANTHER" id="PTHR10071">
    <property type="entry name" value="TRANSCRIPTION FACTOR GATA FAMILY MEMBER"/>
    <property type="match status" value="1"/>
</dbReference>
<feature type="compositionally biased region" description="Low complexity" evidence="9">
    <location>
        <begin position="52"/>
        <end position="64"/>
    </location>
</feature>
<organism evidence="11 12">
    <name type="scientific">Linnemannia hyalina</name>
    <dbReference type="NCBI Taxonomy" id="64524"/>
    <lineage>
        <taxon>Eukaryota</taxon>
        <taxon>Fungi</taxon>
        <taxon>Fungi incertae sedis</taxon>
        <taxon>Mucoromycota</taxon>
        <taxon>Mortierellomycotina</taxon>
        <taxon>Mortierellomycetes</taxon>
        <taxon>Mortierellales</taxon>
        <taxon>Mortierellaceae</taxon>
        <taxon>Linnemannia</taxon>
    </lineage>
</organism>
<keyword evidence="3 8" id="KW-0863">Zinc-finger</keyword>
<comment type="subcellular location">
    <subcellularLocation>
        <location evidence="1">Nucleus</location>
    </subcellularLocation>
</comment>
<comment type="caution">
    <text evidence="11">The sequence shown here is derived from an EMBL/GenBank/DDBJ whole genome shotgun (WGS) entry which is preliminary data.</text>
</comment>
<dbReference type="GO" id="GO:0045165">
    <property type="term" value="P:cell fate commitment"/>
    <property type="evidence" value="ECO:0007669"/>
    <property type="project" value="TreeGrafter"/>
</dbReference>
<feature type="region of interest" description="Disordered" evidence="9">
    <location>
        <begin position="895"/>
        <end position="1067"/>
    </location>
</feature>
<accession>A0A9P7Y0P6</accession>
<dbReference type="SUPFAM" id="SSF57716">
    <property type="entry name" value="Glucocorticoid receptor-like (DNA-binding domain)"/>
    <property type="match status" value="2"/>
</dbReference>
<feature type="compositionally biased region" description="Polar residues" evidence="9">
    <location>
        <begin position="914"/>
        <end position="925"/>
    </location>
</feature>
<dbReference type="CDD" id="cd00202">
    <property type="entry name" value="ZnF_GATA"/>
    <property type="match status" value="2"/>
</dbReference>
<feature type="compositionally biased region" description="Low complexity" evidence="9">
    <location>
        <begin position="333"/>
        <end position="354"/>
    </location>
</feature>
<dbReference type="OrthoDB" id="515401at2759"/>
<feature type="compositionally biased region" description="Low complexity" evidence="9">
    <location>
        <begin position="735"/>
        <end position="758"/>
    </location>
</feature>
<feature type="compositionally biased region" description="Basic and acidic residues" evidence="9">
    <location>
        <begin position="830"/>
        <end position="839"/>
    </location>
</feature>
<dbReference type="GO" id="GO:0005634">
    <property type="term" value="C:nucleus"/>
    <property type="evidence" value="ECO:0007669"/>
    <property type="project" value="UniProtKB-SubCell"/>
</dbReference>
<feature type="compositionally biased region" description="Polar residues" evidence="9">
    <location>
        <begin position="672"/>
        <end position="682"/>
    </location>
</feature>
<feature type="compositionally biased region" description="Low complexity" evidence="9">
    <location>
        <begin position="90"/>
        <end position="121"/>
    </location>
</feature>
<keyword evidence="7" id="KW-0539">Nucleus</keyword>
<dbReference type="InterPro" id="IPR013088">
    <property type="entry name" value="Znf_NHR/GATA"/>
</dbReference>
<proteinExistence type="predicted"/>
<feature type="compositionally biased region" description="Low complexity" evidence="9">
    <location>
        <begin position="793"/>
        <end position="803"/>
    </location>
</feature>
<dbReference type="AlphaFoldDB" id="A0A9P7Y0P6"/>
<dbReference type="InterPro" id="IPR039355">
    <property type="entry name" value="Transcription_factor_GATA"/>
</dbReference>
<evidence type="ECO:0000256" key="8">
    <source>
        <dbReference type="PROSITE-ProRule" id="PRU00094"/>
    </source>
</evidence>
<dbReference type="GO" id="GO:0008270">
    <property type="term" value="F:zinc ion binding"/>
    <property type="evidence" value="ECO:0007669"/>
    <property type="project" value="UniProtKB-KW"/>
</dbReference>
<dbReference type="GO" id="GO:0000981">
    <property type="term" value="F:DNA-binding transcription factor activity, RNA polymerase II-specific"/>
    <property type="evidence" value="ECO:0007669"/>
    <property type="project" value="TreeGrafter"/>
</dbReference>
<feature type="compositionally biased region" description="Polar residues" evidence="9">
    <location>
        <begin position="65"/>
        <end position="89"/>
    </location>
</feature>
<feature type="compositionally biased region" description="Pro residues" evidence="9">
    <location>
        <begin position="39"/>
        <end position="51"/>
    </location>
</feature>
<keyword evidence="5" id="KW-0805">Transcription regulation</keyword>
<evidence type="ECO:0000313" key="11">
    <source>
        <dbReference type="EMBL" id="KAG9069344.1"/>
    </source>
</evidence>
<name>A0A9P7Y0P6_9FUNG</name>
<evidence type="ECO:0000256" key="7">
    <source>
        <dbReference type="ARBA" id="ARBA00023242"/>
    </source>
</evidence>
<reference evidence="11" key="1">
    <citation type="submission" date="2021-06" db="EMBL/GenBank/DDBJ databases">
        <title>Genome Sequence of Mortierella hyaline Strain SCG-10, a Cold-Adapted, Nitrate-Reducing Fungus Isolated from Soil in Minnesota, USA.</title>
        <authorList>
            <person name="Aldossari N."/>
        </authorList>
    </citation>
    <scope>NUCLEOTIDE SEQUENCE</scope>
    <source>
        <strain evidence="11">SCG-10</strain>
    </source>
</reference>
<feature type="compositionally biased region" description="Basic and acidic residues" evidence="9">
    <location>
        <begin position="167"/>
        <end position="186"/>
    </location>
</feature>
<dbReference type="PRINTS" id="PR00619">
    <property type="entry name" value="GATAZNFINGER"/>
</dbReference>
<evidence type="ECO:0000313" key="12">
    <source>
        <dbReference type="Proteomes" id="UP000707451"/>
    </source>
</evidence>
<feature type="compositionally biased region" description="Low complexity" evidence="9">
    <location>
        <begin position="460"/>
        <end position="473"/>
    </location>
</feature>
<feature type="compositionally biased region" description="Low complexity" evidence="9">
    <location>
        <begin position="591"/>
        <end position="602"/>
    </location>
</feature>
<dbReference type="GO" id="GO:0045944">
    <property type="term" value="P:positive regulation of transcription by RNA polymerase II"/>
    <property type="evidence" value="ECO:0007669"/>
    <property type="project" value="TreeGrafter"/>
</dbReference>
<evidence type="ECO:0000256" key="4">
    <source>
        <dbReference type="ARBA" id="ARBA00022833"/>
    </source>
</evidence>
<feature type="compositionally biased region" description="Low complexity" evidence="9">
    <location>
        <begin position="950"/>
        <end position="960"/>
    </location>
</feature>
<evidence type="ECO:0000256" key="1">
    <source>
        <dbReference type="ARBA" id="ARBA00004123"/>
    </source>
</evidence>
<feature type="region of interest" description="Disordered" evidence="9">
    <location>
        <begin position="150"/>
        <end position="362"/>
    </location>
</feature>
<evidence type="ECO:0000256" key="3">
    <source>
        <dbReference type="ARBA" id="ARBA00022771"/>
    </source>
</evidence>
<dbReference type="PANTHER" id="PTHR10071:SF335">
    <property type="entry name" value="IRON-SENSING TRANSCRIPTIONAL REPRESSOR-RELATED"/>
    <property type="match status" value="1"/>
</dbReference>
<dbReference type="FunFam" id="3.30.50.10:FF:000007">
    <property type="entry name" value="Nitrogen regulatory AreA, N-terminal"/>
    <property type="match status" value="1"/>
</dbReference>
<feature type="compositionally biased region" description="Basic and acidic residues" evidence="9">
    <location>
        <begin position="243"/>
        <end position="255"/>
    </location>
</feature>
<feature type="compositionally biased region" description="Low complexity" evidence="9">
    <location>
        <begin position="1019"/>
        <end position="1036"/>
    </location>
</feature>
<dbReference type="Gene3D" id="3.30.50.10">
    <property type="entry name" value="Erythroid Transcription Factor GATA-1, subunit A"/>
    <property type="match status" value="2"/>
</dbReference>
<feature type="compositionally biased region" description="Polar residues" evidence="9">
    <location>
        <begin position="187"/>
        <end position="196"/>
    </location>
</feature>
<feature type="compositionally biased region" description="Low complexity" evidence="9">
    <location>
        <begin position="1163"/>
        <end position="1184"/>
    </location>
</feature>
<keyword evidence="12" id="KW-1185">Reference proteome</keyword>
<dbReference type="SMART" id="SM00401">
    <property type="entry name" value="ZnF_GATA"/>
    <property type="match status" value="2"/>
</dbReference>
<feature type="region of interest" description="Disordered" evidence="9">
    <location>
        <begin position="1163"/>
        <end position="1216"/>
    </location>
</feature>
<feature type="compositionally biased region" description="Polar residues" evidence="9">
    <location>
        <begin position="861"/>
        <end position="872"/>
    </location>
</feature>
<protein>
    <submittedName>
        <fullName evidence="11">Electron transfer flavoprotein subunit</fullName>
    </submittedName>
</protein>
<evidence type="ECO:0000256" key="9">
    <source>
        <dbReference type="SAM" id="MobiDB-lite"/>
    </source>
</evidence>
<dbReference type="PROSITE" id="PS00344">
    <property type="entry name" value="GATA_ZN_FINGER_1"/>
    <property type="match status" value="2"/>
</dbReference>
<dbReference type="InterPro" id="IPR000679">
    <property type="entry name" value="Znf_GATA"/>
</dbReference>
<dbReference type="Proteomes" id="UP000707451">
    <property type="component" value="Unassembled WGS sequence"/>
</dbReference>
<evidence type="ECO:0000259" key="10">
    <source>
        <dbReference type="PROSITE" id="PS50114"/>
    </source>
</evidence>
<evidence type="ECO:0000256" key="2">
    <source>
        <dbReference type="ARBA" id="ARBA00022723"/>
    </source>
</evidence>
<dbReference type="Pfam" id="PF00320">
    <property type="entry name" value="GATA"/>
    <property type="match status" value="2"/>
</dbReference>
<dbReference type="GO" id="GO:0000978">
    <property type="term" value="F:RNA polymerase II cis-regulatory region sequence-specific DNA binding"/>
    <property type="evidence" value="ECO:0007669"/>
    <property type="project" value="TreeGrafter"/>
</dbReference>
<dbReference type="EMBL" id="JAHRHY010000005">
    <property type="protein sequence ID" value="KAG9069344.1"/>
    <property type="molecule type" value="Genomic_DNA"/>
</dbReference>
<dbReference type="GO" id="GO:0000122">
    <property type="term" value="P:negative regulation of transcription by RNA polymerase II"/>
    <property type="evidence" value="ECO:0007669"/>
    <property type="project" value="TreeGrafter"/>
</dbReference>
<evidence type="ECO:0000256" key="6">
    <source>
        <dbReference type="ARBA" id="ARBA00023163"/>
    </source>
</evidence>
<feature type="compositionally biased region" description="Basic residues" evidence="9">
    <location>
        <begin position="256"/>
        <end position="265"/>
    </location>
</feature>
<feature type="domain" description="GATA-type" evidence="10">
    <location>
        <begin position="511"/>
        <end position="564"/>
    </location>
</feature>
<feature type="region of interest" description="Disordered" evidence="9">
    <location>
        <begin position="572"/>
        <end position="880"/>
    </location>
</feature>
<dbReference type="PROSITE" id="PS50114">
    <property type="entry name" value="GATA_ZN_FINGER_2"/>
    <property type="match status" value="2"/>
</dbReference>
<feature type="region of interest" description="Disordered" evidence="9">
    <location>
        <begin position="1"/>
        <end position="122"/>
    </location>
</feature>
<keyword evidence="6" id="KW-0804">Transcription</keyword>